<evidence type="ECO:0000313" key="3">
    <source>
        <dbReference type="Proteomes" id="UP000191116"/>
    </source>
</evidence>
<evidence type="ECO:0000313" key="2">
    <source>
        <dbReference type="EMBL" id="SKA56461.1"/>
    </source>
</evidence>
<dbReference type="Proteomes" id="UP000191116">
    <property type="component" value="Unassembled WGS sequence"/>
</dbReference>
<name>A0A1T4UVM4_9GAMM</name>
<dbReference type="AlphaFoldDB" id="A0A1T4UVM4"/>
<dbReference type="RefSeq" id="WP_080176430.1">
    <property type="nucleotide sequence ID" value="NZ_AP024858.1"/>
</dbReference>
<sequence length="71" mass="7892">MNIFNKWIIAAATNTTLNKKDNSTTSSAPSENNALDIDLDITTQLNKLLAEQKKQRANNSHELEDQSPIHA</sequence>
<feature type="compositionally biased region" description="Basic and acidic residues" evidence="1">
    <location>
        <begin position="51"/>
        <end position="64"/>
    </location>
</feature>
<protein>
    <submittedName>
        <fullName evidence="2">Uncharacterized protein</fullName>
    </submittedName>
</protein>
<dbReference type="EMBL" id="FUWP01000034">
    <property type="protein sequence ID" value="SKA56461.1"/>
    <property type="molecule type" value="Genomic_DNA"/>
</dbReference>
<gene>
    <name evidence="2" type="ORF">CZ814_03759</name>
</gene>
<feature type="region of interest" description="Disordered" evidence="1">
    <location>
        <begin position="51"/>
        <end position="71"/>
    </location>
</feature>
<proteinExistence type="predicted"/>
<evidence type="ECO:0000256" key="1">
    <source>
        <dbReference type="SAM" id="MobiDB-lite"/>
    </source>
</evidence>
<reference evidence="2 3" key="1">
    <citation type="submission" date="2017-02" db="EMBL/GenBank/DDBJ databases">
        <authorList>
            <person name="Peterson S.W."/>
        </authorList>
    </citation>
    <scope>NUCLEOTIDE SEQUENCE [LARGE SCALE GENOMIC DNA]</scope>
    <source>
        <strain evidence="2 3">CECT 9189</strain>
    </source>
</reference>
<organism evidence="2 3">
    <name type="scientific">Photobacterium toruni</name>
    <dbReference type="NCBI Taxonomy" id="1935446"/>
    <lineage>
        <taxon>Bacteria</taxon>
        <taxon>Pseudomonadati</taxon>
        <taxon>Pseudomonadota</taxon>
        <taxon>Gammaproteobacteria</taxon>
        <taxon>Vibrionales</taxon>
        <taxon>Vibrionaceae</taxon>
        <taxon>Photobacterium</taxon>
    </lineage>
</organism>
<accession>A0A1T4UVM4</accession>